<organism evidence="1 2">
    <name type="scientific">Dendrobium nobile</name>
    <name type="common">Orchid</name>
    <dbReference type="NCBI Taxonomy" id="94219"/>
    <lineage>
        <taxon>Eukaryota</taxon>
        <taxon>Viridiplantae</taxon>
        <taxon>Streptophyta</taxon>
        <taxon>Embryophyta</taxon>
        <taxon>Tracheophyta</taxon>
        <taxon>Spermatophyta</taxon>
        <taxon>Magnoliopsida</taxon>
        <taxon>Liliopsida</taxon>
        <taxon>Asparagales</taxon>
        <taxon>Orchidaceae</taxon>
        <taxon>Epidendroideae</taxon>
        <taxon>Malaxideae</taxon>
        <taxon>Dendrobiinae</taxon>
        <taxon>Dendrobium</taxon>
    </lineage>
</organism>
<accession>A0A8T3BFL5</accession>
<evidence type="ECO:0000313" key="2">
    <source>
        <dbReference type="Proteomes" id="UP000829196"/>
    </source>
</evidence>
<dbReference type="Proteomes" id="UP000829196">
    <property type="component" value="Unassembled WGS sequence"/>
</dbReference>
<comment type="caution">
    <text evidence="1">The sequence shown here is derived from an EMBL/GenBank/DDBJ whole genome shotgun (WGS) entry which is preliminary data.</text>
</comment>
<protein>
    <submittedName>
        <fullName evidence="1">Uncharacterized protein</fullName>
    </submittedName>
</protein>
<dbReference type="AlphaFoldDB" id="A0A8T3BFL5"/>
<name>A0A8T3BFL5_DENNO</name>
<reference evidence="1" key="1">
    <citation type="journal article" date="2022" name="Front. Genet.">
        <title>Chromosome-Scale Assembly of the Dendrobium nobile Genome Provides Insights Into the Molecular Mechanism of the Biosynthesis of the Medicinal Active Ingredient of Dendrobium.</title>
        <authorList>
            <person name="Xu Q."/>
            <person name="Niu S.-C."/>
            <person name="Li K.-L."/>
            <person name="Zheng P.-J."/>
            <person name="Zhang X.-J."/>
            <person name="Jia Y."/>
            <person name="Liu Y."/>
            <person name="Niu Y.-X."/>
            <person name="Yu L.-H."/>
            <person name="Chen D.-F."/>
            <person name="Zhang G.-Q."/>
        </authorList>
    </citation>
    <scope>NUCLEOTIDE SEQUENCE</scope>
    <source>
        <tissue evidence="1">Leaf</tissue>
    </source>
</reference>
<keyword evidence="2" id="KW-1185">Reference proteome</keyword>
<dbReference type="EMBL" id="JAGYWB010000009">
    <property type="protein sequence ID" value="KAI0511846.1"/>
    <property type="molecule type" value="Genomic_DNA"/>
</dbReference>
<proteinExistence type="predicted"/>
<evidence type="ECO:0000313" key="1">
    <source>
        <dbReference type="EMBL" id="KAI0511846.1"/>
    </source>
</evidence>
<gene>
    <name evidence="1" type="ORF">KFK09_012480</name>
</gene>
<sequence>MKIKRSLKKIHSPLLLEELRHKEKENLWGPDDILMIQQLFQIDPFLPLLA</sequence>